<evidence type="ECO:0000256" key="1">
    <source>
        <dbReference type="SAM" id="Phobius"/>
    </source>
</evidence>
<evidence type="ECO:0000313" key="3">
    <source>
        <dbReference type="Proteomes" id="UP001597215"/>
    </source>
</evidence>
<dbReference type="RefSeq" id="WP_374614377.1">
    <property type="nucleotide sequence ID" value="NZ_JBHUEL010000009.1"/>
</dbReference>
<keyword evidence="1 2" id="KW-0812">Transmembrane</keyword>
<evidence type="ECO:0000313" key="2">
    <source>
        <dbReference type="EMBL" id="MFD1767282.1"/>
    </source>
</evidence>
<dbReference type="Proteomes" id="UP001597215">
    <property type="component" value="Unassembled WGS sequence"/>
</dbReference>
<name>A0ABW4MEG6_9SPHN</name>
<feature type="transmembrane region" description="Helical" evidence="1">
    <location>
        <begin position="20"/>
        <end position="38"/>
    </location>
</feature>
<keyword evidence="1" id="KW-1133">Transmembrane helix</keyword>
<accession>A0ABW4MEG6</accession>
<proteinExistence type="predicted"/>
<protein>
    <submittedName>
        <fullName evidence="2">Transmembrane anchor protein</fullName>
    </submittedName>
</protein>
<comment type="caution">
    <text evidence="2">The sequence shown here is derived from an EMBL/GenBank/DDBJ whole genome shotgun (WGS) entry which is preliminary data.</text>
</comment>
<keyword evidence="1" id="KW-0472">Membrane</keyword>
<organism evidence="2 3">
    <name type="scientific">Sphingorhabdus buctiana</name>
    <dbReference type="NCBI Taxonomy" id="1508805"/>
    <lineage>
        <taxon>Bacteria</taxon>
        <taxon>Pseudomonadati</taxon>
        <taxon>Pseudomonadota</taxon>
        <taxon>Alphaproteobacteria</taxon>
        <taxon>Sphingomonadales</taxon>
        <taxon>Sphingomonadaceae</taxon>
        <taxon>Sphingorhabdus</taxon>
    </lineage>
</organism>
<gene>
    <name evidence="2" type="ORF">ACFSAG_10560</name>
</gene>
<sequence length="204" mass="21156">MFNSKLPDMSELPTTRQLVGSTFLAMGGAAAILVAVVMPSEYGIDPTGLGGVLGLTEMGEIKTQLAEEAAADRAADDGTITAPAQPTPATPQAAVAARNDTMTVKLAPGEAAEIKVSASKGASVAFDWAVTGGHVNYDAHGDPVVRRKGFYHGYGKGKASTGEKGTLVAAFDGTHGWYWRNRSDGTVTVVLKTTGAYTDIKRVV</sequence>
<keyword evidence="3" id="KW-1185">Reference proteome</keyword>
<dbReference type="EMBL" id="JBHUEL010000009">
    <property type="protein sequence ID" value="MFD1767282.1"/>
    <property type="molecule type" value="Genomic_DNA"/>
</dbReference>
<reference evidence="3" key="1">
    <citation type="journal article" date="2019" name="Int. J. Syst. Evol. Microbiol.">
        <title>The Global Catalogue of Microorganisms (GCM) 10K type strain sequencing project: providing services to taxonomists for standard genome sequencing and annotation.</title>
        <authorList>
            <consortium name="The Broad Institute Genomics Platform"/>
            <consortium name="The Broad Institute Genome Sequencing Center for Infectious Disease"/>
            <person name="Wu L."/>
            <person name="Ma J."/>
        </authorList>
    </citation>
    <scope>NUCLEOTIDE SEQUENCE [LARGE SCALE GENOMIC DNA]</scope>
    <source>
        <strain evidence="3">CGMCC 1.12449</strain>
    </source>
</reference>